<gene>
    <name evidence="1" type="ORF">TCHU04912_LOCUS6973</name>
    <name evidence="2" type="ORF">TCHU04912_LOCUS6974</name>
</gene>
<dbReference type="EMBL" id="HBGG01013553">
    <property type="protein sequence ID" value="CAD9204738.1"/>
    <property type="molecule type" value="Transcribed_RNA"/>
</dbReference>
<evidence type="ECO:0000313" key="1">
    <source>
        <dbReference type="EMBL" id="CAD9204738.1"/>
    </source>
</evidence>
<accession>A0A6U1G3H1</accession>
<evidence type="ECO:0000313" key="2">
    <source>
        <dbReference type="EMBL" id="CAD9204739.1"/>
    </source>
</evidence>
<reference evidence="2" key="1">
    <citation type="submission" date="2021-01" db="EMBL/GenBank/DDBJ databases">
        <authorList>
            <person name="Corre E."/>
            <person name="Pelletier E."/>
            <person name="Niang G."/>
            <person name="Scheremetjew M."/>
            <person name="Finn R."/>
            <person name="Kale V."/>
            <person name="Holt S."/>
            <person name="Cochrane G."/>
            <person name="Meng A."/>
            <person name="Brown T."/>
            <person name="Cohen L."/>
        </authorList>
    </citation>
    <scope>NUCLEOTIDE SEQUENCE</scope>
    <source>
        <strain evidence="2">PLY429</strain>
    </source>
</reference>
<protein>
    <submittedName>
        <fullName evidence="2">Uncharacterized protein</fullName>
    </submittedName>
</protein>
<sequence length="159" mass="18468">MSGVERVMYMDNIRTQALTETIGKEHSIHKKHFKQMEEEGKLPKPVTPLTQKQTMSELECTRMPEFFNTLMQDPEQKMLTRMSSSMYAASNPGYLLRDGLKTISVAKKDYVWDQEEVDWMRENGELHKTHHMRKTDQSAYVEARAKQRNLMKVPGASGD</sequence>
<dbReference type="AlphaFoldDB" id="A0A6U1G3H1"/>
<proteinExistence type="predicted"/>
<dbReference type="EMBL" id="HBGG01013554">
    <property type="protein sequence ID" value="CAD9204739.1"/>
    <property type="molecule type" value="Transcribed_RNA"/>
</dbReference>
<organism evidence="2">
    <name type="scientific">Tetraselmis chuii</name>
    <dbReference type="NCBI Taxonomy" id="63592"/>
    <lineage>
        <taxon>Eukaryota</taxon>
        <taxon>Viridiplantae</taxon>
        <taxon>Chlorophyta</taxon>
        <taxon>core chlorophytes</taxon>
        <taxon>Chlorodendrophyceae</taxon>
        <taxon>Chlorodendrales</taxon>
        <taxon>Chlorodendraceae</taxon>
        <taxon>Tetraselmis</taxon>
    </lineage>
</organism>
<name>A0A6U1G3H1_9CHLO</name>